<dbReference type="VEuPathDB" id="PlasmoDB:PmUG01_09044100"/>
<feature type="compositionally biased region" description="Basic and acidic residues" evidence="1">
    <location>
        <begin position="111"/>
        <end position="123"/>
    </location>
</feature>
<dbReference type="EMBL" id="LT594497">
    <property type="protein sequence ID" value="SBT71446.1"/>
    <property type="molecule type" value="Genomic_DNA"/>
</dbReference>
<evidence type="ECO:0000256" key="1">
    <source>
        <dbReference type="SAM" id="MobiDB-lite"/>
    </source>
</evidence>
<feature type="region of interest" description="Disordered" evidence="1">
    <location>
        <begin position="68"/>
        <end position="123"/>
    </location>
</feature>
<dbReference type="AlphaFoldDB" id="A0A1C3KCX4"/>
<reference evidence="2 3" key="1">
    <citation type="submission" date="2016-06" db="EMBL/GenBank/DDBJ databases">
        <authorList>
            <consortium name="Pathogen Informatics"/>
        </authorList>
    </citation>
    <scope>NUCLEOTIDE SEQUENCE [LARGE SCALE GENOMIC DNA]</scope>
    <source>
        <strain evidence="2">PmlGA01</strain>
    </source>
</reference>
<name>A0A1C3KCX4_PLAMA</name>
<gene>
    <name evidence="2" type="primary">PmlGA01_090035700</name>
    <name evidence="2" type="ORF">PMLGA01_090035700</name>
</gene>
<organism evidence="2 3">
    <name type="scientific">Plasmodium malariae</name>
    <dbReference type="NCBI Taxonomy" id="5858"/>
    <lineage>
        <taxon>Eukaryota</taxon>
        <taxon>Sar</taxon>
        <taxon>Alveolata</taxon>
        <taxon>Apicomplexa</taxon>
        <taxon>Aconoidasida</taxon>
        <taxon>Haemosporida</taxon>
        <taxon>Plasmodiidae</taxon>
        <taxon>Plasmodium</taxon>
        <taxon>Plasmodium (Plasmodium)</taxon>
    </lineage>
</organism>
<evidence type="ECO:0000313" key="3">
    <source>
        <dbReference type="Proteomes" id="UP000219799"/>
    </source>
</evidence>
<evidence type="ECO:0000313" key="2">
    <source>
        <dbReference type="EMBL" id="SBT71446.1"/>
    </source>
</evidence>
<protein>
    <submittedName>
        <fullName evidence="2">Uncharacterized protein</fullName>
    </submittedName>
</protein>
<feature type="compositionally biased region" description="Basic and acidic residues" evidence="1">
    <location>
        <begin position="68"/>
        <end position="102"/>
    </location>
</feature>
<dbReference type="SUPFAM" id="SSF82185">
    <property type="entry name" value="Histone H3 K4-specific methyltransferase SET7/9 N-terminal domain"/>
    <property type="match status" value="1"/>
</dbReference>
<accession>A0A1C3KCX4</accession>
<proteinExistence type="predicted"/>
<sequence>MCQKVHKGFLYKDCVLYVGEYVVSDDTADEIIVDNTKDELGKKKNDIGGEITKEQWEETKVYRLNKKKEENKKEKRGKNDNNEKNEKRDEEKDDIVVHKNEDNNECNIYSDNKRNNYRDDHKNEDEKGRRIILEGPGKYIKQNEMFVGNFEKNEYRKGIWVKYRNIHNLFFYMNIYDMMLKENRVHEKHQKKKIDMDNFKNLLYVPLKEVNIYIGEFDNNMFNGFSFYYFYPFLYIGYFVNNLMNGYGYMFYIASVKEEKDRMEKKKEKKEKKENIFGTYSLFDFLFVNGTKNEKGITRVVDTKWSEELVKKEGGLTVDIDVDVDTTVDNAVVNAVDVVGEGKNGKQKLQKGKNKNSAHKTLKPKEKDNIKDKLLFRTYEKIEKMIKEKNELRKKIREEMNGKSSSINLIDKIEKNIFKNFKLQIKKDNKIKRIKKFLNENEKVNIFDIFKYISYDNLFFKGYFYNNHFSSNTNEQEIYKTIFLELYKDSIIKKIEVIKRNVINGVSDDDLLISNQNALYILEKRKRSTEGDEYATKEDGKSVFADNAQGEGKIGAQSGGKLNAKENAKDVNEGTKEGIQNENFKQEYFKDIIDFNLLKNIFESTSHSNINYSVEVVTDKEFLKYKRKCNELIKKMDEGRENCLDKVNLNLNGYYQLVVLNFKCKDETSFNLNINKCNIQNIHKIKMFFISSDKSSIIKYNAFHLHYIFVYIRSAEKKGKNKLKKIKK</sequence>
<dbReference type="Proteomes" id="UP000219799">
    <property type="component" value="Chromosome 9"/>
</dbReference>